<evidence type="ECO:0000313" key="2">
    <source>
        <dbReference type="Proteomes" id="UP000265703"/>
    </source>
</evidence>
<organism evidence="1 2">
    <name type="scientific">Glomus cerebriforme</name>
    <dbReference type="NCBI Taxonomy" id="658196"/>
    <lineage>
        <taxon>Eukaryota</taxon>
        <taxon>Fungi</taxon>
        <taxon>Fungi incertae sedis</taxon>
        <taxon>Mucoromycota</taxon>
        <taxon>Glomeromycotina</taxon>
        <taxon>Glomeromycetes</taxon>
        <taxon>Glomerales</taxon>
        <taxon>Glomeraceae</taxon>
        <taxon>Glomus</taxon>
    </lineage>
</organism>
<dbReference type="AlphaFoldDB" id="A0A397SZE1"/>
<protein>
    <submittedName>
        <fullName evidence="1">Uncharacterized protein</fullName>
    </submittedName>
</protein>
<dbReference type="STRING" id="658196.A0A397SZE1"/>
<comment type="caution">
    <text evidence="1">The sequence shown here is derived from an EMBL/GenBank/DDBJ whole genome shotgun (WGS) entry which is preliminary data.</text>
</comment>
<accession>A0A397SZE1</accession>
<dbReference type="EMBL" id="QKYT01000182">
    <property type="protein sequence ID" value="RIA90409.1"/>
    <property type="molecule type" value="Genomic_DNA"/>
</dbReference>
<name>A0A397SZE1_9GLOM</name>
<dbReference type="OrthoDB" id="2340858at2759"/>
<dbReference type="Proteomes" id="UP000265703">
    <property type="component" value="Unassembled WGS sequence"/>
</dbReference>
<reference evidence="1 2" key="1">
    <citation type="submission" date="2018-06" db="EMBL/GenBank/DDBJ databases">
        <title>Comparative genomics reveals the genomic features of Rhizophagus irregularis, R. cerebriforme, R. diaphanum and Gigaspora rosea, and their symbiotic lifestyle signature.</title>
        <authorList>
            <person name="Morin E."/>
            <person name="San Clemente H."/>
            <person name="Chen E.C.H."/>
            <person name="De La Providencia I."/>
            <person name="Hainaut M."/>
            <person name="Kuo A."/>
            <person name="Kohler A."/>
            <person name="Murat C."/>
            <person name="Tang N."/>
            <person name="Roy S."/>
            <person name="Loubradou J."/>
            <person name="Henrissat B."/>
            <person name="Grigoriev I.V."/>
            <person name="Corradi N."/>
            <person name="Roux C."/>
            <person name="Martin F.M."/>
        </authorList>
    </citation>
    <scope>NUCLEOTIDE SEQUENCE [LARGE SCALE GENOMIC DNA]</scope>
    <source>
        <strain evidence="1 2">DAOM 227022</strain>
    </source>
</reference>
<evidence type="ECO:0000313" key="1">
    <source>
        <dbReference type="EMBL" id="RIA90409.1"/>
    </source>
</evidence>
<proteinExistence type="predicted"/>
<gene>
    <name evidence="1" type="ORF">C1645_823404</name>
</gene>
<keyword evidence="2" id="KW-1185">Reference proteome</keyword>
<sequence length="136" mass="15332">MTNPPIEDDNLEGDDDLKEVDDDVEYVNKEPYTQKIIKFASMHVSEAVIKNFEQAIINKIHIELNVSLSNGISNPVLGSIFEEIAHTILKNGGKFKIRTLDGPISYTNQSLKLHQEVLKLLNTLYIVAQHPYINAT</sequence>